<gene>
    <name evidence="7" type="ORF">BST25_11780</name>
</gene>
<dbReference type="RefSeq" id="WP_083074184.1">
    <property type="nucleotide sequence ID" value="NZ_AP022615.1"/>
</dbReference>
<accession>A0A1X0DMS5</accession>
<dbReference type="EC" id="2.1.1.-" evidence="6"/>
<name>A0A1X0DMS5_MYCHE</name>
<keyword evidence="3 6" id="KW-0489">Methyltransferase</keyword>
<dbReference type="GO" id="GO:0032259">
    <property type="term" value="P:methylation"/>
    <property type="evidence" value="ECO:0007669"/>
    <property type="project" value="UniProtKB-KW"/>
</dbReference>
<dbReference type="PANTHER" id="PTHR43619:SF2">
    <property type="entry name" value="S-ADENOSYL-L-METHIONINE-DEPENDENT METHYLTRANSFERASES SUPERFAMILY PROTEIN"/>
    <property type="match status" value="1"/>
</dbReference>
<dbReference type="NCBIfam" id="TIGR00027">
    <property type="entry name" value="mthyl_TIGR00027"/>
    <property type="match status" value="1"/>
</dbReference>
<dbReference type="PANTHER" id="PTHR43619">
    <property type="entry name" value="S-ADENOSYL-L-METHIONINE-DEPENDENT METHYLTRANSFERASE YKTD-RELATED"/>
    <property type="match status" value="1"/>
</dbReference>
<dbReference type="Gene3D" id="3.40.50.150">
    <property type="entry name" value="Vaccinia Virus protein VP39"/>
    <property type="match status" value="1"/>
</dbReference>
<evidence type="ECO:0000256" key="1">
    <source>
        <dbReference type="ARBA" id="ARBA00003907"/>
    </source>
</evidence>
<dbReference type="EMBL" id="MVHR01000014">
    <property type="protein sequence ID" value="ORA73696.1"/>
    <property type="molecule type" value="Genomic_DNA"/>
</dbReference>
<reference evidence="7 8" key="1">
    <citation type="submission" date="2017-02" db="EMBL/GenBank/DDBJ databases">
        <title>The new phylogeny of genus Mycobacterium.</title>
        <authorList>
            <person name="Tortoli E."/>
            <person name="Trovato A."/>
            <person name="Cirillo D.M."/>
        </authorList>
    </citation>
    <scope>NUCLEOTIDE SEQUENCE [LARGE SCALE GENOMIC DNA]</scope>
    <source>
        <strain evidence="7 8">DSM 44471</strain>
    </source>
</reference>
<dbReference type="InterPro" id="IPR029063">
    <property type="entry name" value="SAM-dependent_MTases_sf"/>
</dbReference>
<organism evidence="7 8">
    <name type="scientific">Mycobacterium heidelbergense</name>
    <dbReference type="NCBI Taxonomy" id="53376"/>
    <lineage>
        <taxon>Bacteria</taxon>
        <taxon>Bacillati</taxon>
        <taxon>Actinomycetota</taxon>
        <taxon>Actinomycetes</taxon>
        <taxon>Mycobacteriales</taxon>
        <taxon>Mycobacteriaceae</taxon>
        <taxon>Mycobacterium</taxon>
        <taxon>Mycobacterium simiae complex</taxon>
    </lineage>
</organism>
<evidence type="ECO:0000256" key="6">
    <source>
        <dbReference type="RuleBase" id="RU362030"/>
    </source>
</evidence>
<dbReference type="AlphaFoldDB" id="A0A1X0DMS5"/>
<evidence type="ECO:0000256" key="3">
    <source>
        <dbReference type="ARBA" id="ARBA00022603"/>
    </source>
</evidence>
<evidence type="ECO:0000313" key="8">
    <source>
        <dbReference type="Proteomes" id="UP000192566"/>
    </source>
</evidence>
<proteinExistence type="inferred from homology"/>
<dbReference type="InterPro" id="IPR011610">
    <property type="entry name" value="SAM_mthyl_Trfase_ML2640-like"/>
</dbReference>
<comment type="similarity">
    <text evidence="2 6">Belongs to the UPF0677 family.</text>
</comment>
<dbReference type="Proteomes" id="UP000192566">
    <property type="component" value="Unassembled WGS sequence"/>
</dbReference>
<evidence type="ECO:0000256" key="5">
    <source>
        <dbReference type="ARBA" id="ARBA00022691"/>
    </source>
</evidence>
<dbReference type="Pfam" id="PF04072">
    <property type="entry name" value="LCM"/>
    <property type="match status" value="1"/>
</dbReference>
<comment type="caution">
    <text evidence="7">The sequence shown here is derived from an EMBL/GenBank/DDBJ whole genome shotgun (WGS) entry which is preliminary data.</text>
</comment>
<dbReference type="InterPro" id="IPR007213">
    <property type="entry name" value="Ppm1/Ppm2/Tcmp"/>
</dbReference>
<evidence type="ECO:0000256" key="4">
    <source>
        <dbReference type="ARBA" id="ARBA00022679"/>
    </source>
</evidence>
<dbReference type="OrthoDB" id="9806164at2"/>
<evidence type="ECO:0000256" key="2">
    <source>
        <dbReference type="ARBA" id="ARBA00008138"/>
    </source>
</evidence>
<dbReference type="SUPFAM" id="SSF53335">
    <property type="entry name" value="S-adenosyl-L-methionine-dependent methyltransferases"/>
    <property type="match status" value="1"/>
</dbReference>
<dbReference type="STRING" id="53376.BST25_11780"/>
<protein>
    <recommendedName>
        <fullName evidence="6">S-adenosyl-L-methionine-dependent methyltransferase</fullName>
        <ecNumber evidence="6">2.1.1.-</ecNumber>
    </recommendedName>
</protein>
<keyword evidence="8" id="KW-1185">Reference proteome</keyword>
<dbReference type="GO" id="GO:0008168">
    <property type="term" value="F:methyltransferase activity"/>
    <property type="evidence" value="ECO:0007669"/>
    <property type="project" value="UniProtKB-UniRule"/>
</dbReference>
<evidence type="ECO:0000313" key="7">
    <source>
        <dbReference type="EMBL" id="ORA73696.1"/>
    </source>
</evidence>
<sequence length="309" mass="33710">MARKDDDTWDPATGVGVTATFGAVARAVANNKGLMHDAFAKRLVRAVGVEYFIRVVNDERFSTGDGESAVMTGLIDILAAHTRFLDDYLAAAGRAGIRQVVLLASGLDTRPYRLWWPPGTTVYEIDRPQVLDFKSELLRGLGARLAANRCAVGIDLRQDWLAALRRVGFDEAQPTVWIAEQLLVGYLPPDAQKRLLRDVTAASAAGSRLAADHMPTWTPMHLEAGRAFVDGWRQHGLDVDLASLTYPGEYVHVPEYLAAHGWETVERNVVELLTGMGLAGLWRGGPGDLAVVPAYVTAVRLGMLPADER</sequence>
<keyword evidence="5 6" id="KW-0949">S-adenosyl-L-methionine</keyword>
<keyword evidence="4 7" id="KW-0808">Transferase</keyword>
<comment type="function">
    <text evidence="1 6">Exhibits S-adenosyl-L-methionine-dependent methyltransferase activity.</text>
</comment>